<feature type="signal peptide" evidence="4">
    <location>
        <begin position="1"/>
        <end position="22"/>
    </location>
</feature>
<evidence type="ECO:0000256" key="2">
    <source>
        <dbReference type="ARBA" id="ARBA00022448"/>
    </source>
</evidence>
<evidence type="ECO:0000256" key="4">
    <source>
        <dbReference type="SAM" id="SignalP"/>
    </source>
</evidence>
<evidence type="ECO:0000313" key="6">
    <source>
        <dbReference type="Proteomes" id="UP000288983"/>
    </source>
</evidence>
<dbReference type="InterPro" id="IPR005318">
    <property type="entry name" value="OM_porin_bac"/>
</dbReference>
<dbReference type="Pfam" id="PF03573">
    <property type="entry name" value="OprD"/>
    <property type="match status" value="1"/>
</dbReference>
<dbReference type="AlphaFoldDB" id="A0A443ZHJ1"/>
<proteinExistence type="inferred from homology"/>
<gene>
    <name evidence="5" type="ORF">DM813_26565</name>
</gene>
<organism evidence="5 6">
    <name type="scientific">Pseudomonas alkylphenolica</name>
    <dbReference type="NCBI Taxonomy" id="237609"/>
    <lineage>
        <taxon>Bacteria</taxon>
        <taxon>Pseudomonadati</taxon>
        <taxon>Pseudomonadota</taxon>
        <taxon>Gammaproteobacteria</taxon>
        <taxon>Pseudomonadales</taxon>
        <taxon>Pseudomonadaceae</taxon>
        <taxon>Pseudomonas</taxon>
    </lineage>
</organism>
<dbReference type="PANTHER" id="PTHR34596">
    <property type="entry name" value="CHITOPORIN"/>
    <property type="match status" value="1"/>
</dbReference>
<dbReference type="EMBL" id="QJRG01000049">
    <property type="protein sequence ID" value="RWU18217.1"/>
    <property type="molecule type" value="Genomic_DNA"/>
</dbReference>
<comment type="similarity">
    <text evidence="1">Belongs to the outer membrane porin (Opr) (TC 1.B.25) family.</text>
</comment>
<dbReference type="GO" id="GO:0015288">
    <property type="term" value="F:porin activity"/>
    <property type="evidence" value="ECO:0007669"/>
    <property type="project" value="TreeGrafter"/>
</dbReference>
<reference evidence="5 6" key="1">
    <citation type="submission" date="2018-06" db="EMBL/GenBank/DDBJ databases">
        <title>Bacteria isolated from soil of Wuhan.</title>
        <authorList>
            <person name="Wei X."/>
            <person name="Chunhua H."/>
        </authorList>
    </citation>
    <scope>NUCLEOTIDE SEQUENCE [LARGE SCALE GENOMIC DNA]</scope>
    <source>
        <strain evidence="6">xwS2</strain>
    </source>
</reference>
<feature type="chain" id="PRO_5019308036" evidence="4">
    <location>
        <begin position="23"/>
        <end position="416"/>
    </location>
</feature>
<dbReference type="GO" id="GO:0016020">
    <property type="term" value="C:membrane"/>
    <property type="evidence" value="ECO:0007669"/>
    <property type="project" value="InterPro"/>
</dbReference>
<evidence type="ECO:0000313" key="5">
    <source>
        <dbReference type="EMBL" id="RWU18217.1"/>
    </source>
</evidence>
<dbReference type="Proteomes" id="UP000288983">
    <property type="component" value="Unassembled WGS sequence"/>
</dbReference>
<accession>A0A443ZHJ1</accession>
<sequence length="416" mass="45966">MTRLTLSLLALLAHLALPCAQAGDFLTDSSGKLLVRNYYFDRDFRSGSGQSQAQEWAQGFLLKVQSGYTPGTFGFGLDASAMAGFKLDSSPDRVGTGLIPYSPTTREPNDSFAEAGLTAKFKVSKTELKVGQVDPMLPVILPVMSRLFPPTFRGVDLSSRDIEGLTLRAGRIDRINLRDSTNWQPLQVSSQFGRFTAGAESKEFLYAGGDWAFDQGATFSYYRAQLSDIYQQDYLGLLKSIAVGPGTLKVDLRFHASREDGEARAGRVDNRAYQYNLSYALAGHTLAFGQMHMSGDTALPYLAGTDVNVITEGSLVSEFSNPKERTWQARYQYDFAAAGIPGLSALYRYIDGRNVHFSGAGGDNDETERSWELAYVIQSGPAKGLGLRYRQGHYTSNYFRDVDEQRVNIDYTVMLF</sequence>
<comment type="caution">
    <text evidence="5">The sequence shown here is derived from an EMBL/GenBank/DDBJ whole genome shotgun (WGS) entry which is preliminary data.</text>
</comment>
<keyword evidence="2" id="KW-0813">Transport</keyword>
<keyword evidence="3 4" id="KW-0732">Signal</keyword>
<dbReference type="RefSeq" id="WP_128326328.1">
    <property type="nucleotide sequence ID" value="NZ_QJRG01000049.1"/>
</dbReference>
<dbReference type="InterPro" id="IPR023614">
    <property type="entry name" value="Porin_dom_sf"/>
</dbReference>
<protein>
    <submittedName>
        <fullName evidence="5">Outer membrane porin, OprD family</fullName>
    </submittedName>
</protein>
<dbReference type="OrthoDB" id="6759120at2"/>
<name>A0A443ZHJ1_9PSED</name>
<dbReference type="Gene3D" id="2.40.160.10">
    <property type="entry name" value="Porin"/>
    <property type="match status" value="1"/>
</dbReference>
<evidence type="ECO:0000256" key="3">
    <source>
        <dbReference type="ARBA" id="ARBA00022729"/>
    </source>
</evidence>
<dbReference type="PANTHER" id="PTHR34596:SF2">
    <property type="entry name" value="CHITOPORIN"/>
    <property type="match status" value="1"/>
</dbReference>
<evidence type="ECO:0000256" key="1">
    <source>
        <dbReference type="ARBA" id="ARBA00009075"/>
    </source>
</evidence>